<name>A0A1F4TL41_UNCSA</name>
<comment type="caution">
    <text evidence="2">The sequence shown here is derived from an EMBL/GenBank/DDBJ whole genome shotgun (WGS) entry which is preliminary data.</text>
</comment>
<dbReference type="PANTHER" id="PTHR47183:SF1">
    <property type="entry name" value="GLUCOSE-1-PHOSPHATE CYTIDYLYLTRANSFERASE"/>
    <property type="match status" value="1"/>
</dbReference>
<dbReference type="NCBIfam" id="TIGR02623">
    <property type="entry name" value="G1P_cyt_trans"/>
    <property type="match status" value="1"/>
</dbReference>
<keyword evidence="2" id="KW-0808">Transferase</keyword>
<dbReference type="PANTHER" id="PTHR47183">
    <property type="entry name" value="GLUCOSE-1-PHOSPHATE CYTIDYLYLTRANSFERASE-RELATED"/>
    <property type="match status" value="1"/>
</dbReference>
<dbReference type="InterPro" id="IPR046981">
    <property type="entry name" value="G1P_cyt_trans"/>
</dbReference>
<reference evidence="2 3" key="1">
    <citation type="journal article" date="2016" name="Nat. Commun.">
        <title>Thousands of microbial genomes shed light on interconnected biogeochemical processes in an aquifer system.</title>
        <authorList>
            <person name="Anantharaman K."/>
            <person name="Brown C.T."/>
            <person name="Hug L.A."/>
            <person name="Sharon I."/>
            <person name="Castelle C.J."/>
            <person name="Probst A.J."/>
            <person name="Thomas B.C."/>
            <person name="Singh A."/>
            <person name="Wilkins M.J."/>
            <person name="Karaoz U."/>
            <person name="Brodie E.L."/>
            <person name="Williams K.H."/>
            <person name="Hubbard S.S."/>
            <person name="Banfield J.F."/>
        </authorList>
    </citation>
    <scope>NUCLEOTIDE SEQUENCE [LARGE SCALE GENOMIC DNA]</scope>
</reference>
<organism evidence="2 3">
    <name type="scientific">candidate division WOR-1 bacterium RIFOXYC2_FULL_41_25</name>
    <dbReference type="NCBI Taxonomy" id="1802586"/>
    <lineage>
        <taxon>Bacteria</taxon>
        <taxon>Bacillati</taxon>
        <taxon>Saganbacteria</taxon>
    </lineage>
</organism>
<feature type="domain" description="Nucleotidyl transferase" evidence="1">
    <location>
        <begin position="2"/>
        <end position="243"/>
    </location>
</feature>
<accession>A0A1F4TL41</accession>
<dbReference type="Gene3D" id="3.90.550.10">
    <property type="entry name" value="Spore Coat Polysaccharide Biosynthesis Protein SpsA, Chain A"/>
    <property type="match status" value="1"/>
</dbReference>
<dbReference type="AlphaFoldDB" id="A0A1F4TL41"/>
<dbReference type="InterPro" id="IPR013446">
    <property type="entry name" value="G1P_cyt_trans-like"/>
</dbReference>
<dbReference type="EMBL" id="MEUI01000038">
    <property type="protein sequence ID" value="OGC33250.1"/>
    <property type="molecule type" value="Genomic_DNA"/>
</dbReference>
<dbReference type="GO" id="GO:0009243">
    <property type="term" value="P:O antigen biosynthetic process"/>
    <property type="evidence" value="ECO:0007669"/>
    <property type="project" value="InterPro"/>
</dbReference>
<keyword evidence="2" id="KW-0548">Nucleotidyltransferase</keyword>
<protein>
    <submittedName>
        <fullName evidence="2">Glucose-1-phosphate cytidylyltransferase</fullName>
    </submittedName>
</protein>
<dbReference type="GO" id="GO:0047343">
    <property type="term" value="F:glucose-1-phosphate cytidylyltransferase activity"/>
    <property type="evidence" value="ECO:0007669"/>
    <property type="project" value="InterPro"/>
</dbReference>
<dbReference type="InterPro" id="IPR029044">
    <property type="entry name" value="Nucleotide-diphossugar_trans"/>
</dbReference>
<evidence type="ECO:0000313" key="2">
    <source>
        <dbReference type="EMBL" id="OGC33250.1"/>
    </source>
</evidence>
<dbReference type="CDD" id="cd02524">
    <property type="entry name" value="G1P_cytidylyltransferase"/>
    <property type="match status" value="1"/>
</dbReference>
<evidence type="ECO:0000259" key="1">
    <source>
        <dbReference type="Pfam" id="PF00483"/>
    </source>
</evidence>
<gene>
    <name evidence="2" type="ORF">A2462_07475</name>
</gene>
<dbReference type="Pfam" id="PF00483">
    <property type="entry name" value="NTP_transferase"/>
    <property type="match status" value="1"/>
</dbReference>
<proteinExistence type="predicted"/>
<dbReference type="SUPFAM" id="SSF53448">
    <property type="entry name" value="Nucleotide-diphospho-sugar transferases"/>
    <property type="match status" value="1"/>
</dbReference>
<dbReference type="Proteomes" id="UP000177309">
    <property type="component" value="Unassembled WGS sequence"/>
</dbReference>
<dbReference type="InterPro" id="IPR005835">
    <property type="entry name" value="NTP_transferase_dom"/>
</dbReference>
<sequence>MKVVILCGGQGTRLKEETEYRPKPLVPVGGMPILWHIMKTYSHYGHKDFILCLGYKGDMIKDYFLRFEELANDFTLNLRSKNERIIHHNKGNLEDWNITFINTGQEAGTAGRLAQVKEFVGDEKEFLLTYGDGVAKIDIGKSVKFHQKHGKVATITGVRPPSRFGEIGIRGHKVVKFNEKPAVAQGYINGGFMVFKQSIFDSIGADKGIMLEREPLEALVKRGQLMMYSAVDYWHCMDTYRDFLHLNDLWNKGKAPWKVWK</sequence>
<evidence type="ECO:0000313" key="3">
    <source>
        <dbReference type="Proteomes" id="UP000177309"/>
    </source>
</evidence>